<feature type="compositionally biased region" description="Polar residues" evidence="1">
    <location>
        <begin position="498"/>
        <end position="509"/>
    </location>
</feature>
<name>A0A8H8RXX1_9HELO</name>
<dbReference type="AlphaFoldDB" id="A0A8H8RXX1"/>
<feature type="compositionally biased region" description="Acidic residues" evidence="1">
    <location>
        <begin position="266"/>
        <end position="278"/>
    </location>
</feature>
<evidence type="ECO:0000313" key="3">
    <source>
        <dbReference type="Proteomes" id="UP000462212"/>
    </source>
</evidence>
<reference evidence="2 3" key="1">
    <citation type="submission" date="2018-05" db="EMBL/GenBank/DDBJ databases">
        <title>Genome sequencing and assembly of the regulated plant pathogen Lachnellula willkommii and related sister species for the development of diagnostic species identification markers.</title>
        <authorList>
            <person name="Giroux E."/>
            <person name="Bilodeau G."/>
        </authorList>
    </citation>
    <scope>NUCLEOTIDE SEQUENCE [LARGE SCALE GENOMIC DNA]</scope>
    <source>
        <strain evidence="2 3">CBS 197.66</strain>
    </source>
</reference>
<feature type="compositionally biased region" description="Low complexity" evidence="1">
    <location>
        <begin position="364"/>
        <end position="374"/>
    </location>
</feature>
<feature type="compositionally biased region" description="Basic and acidic residues" evidence="1">
    <location>
        <begin position="136"/>
        <end position="146"/>
    </location>
</feature>
<dbReference type="OrthoDB" id="5418627at2759"/>
<organism evidence="2 3">
    <name type="scientific">Lachnellula subtilissima</name>
    <dbReference type="NCBI Taxonomy" id="602034"/>
    <lineage>
        <taxon>Eukaryota</taxon>
        <taxon>Fungi</taxon>
        <taxon>Dikarya</taxon>
        <taxon>Ascomycota</taxon>
        <taxon>Pezizomycotina</taxon>
        <taxon>Leotiomycetes</taxon>
        <taxon>Helotiales</taxon>
        <taxon>Lachnaceae</taxon>
        <taxon>Lachnellula</taxon>
    </lineage>
</organism>
<feature type="compositionally biased region" description="Polar residues" evidence="1">
    <location>
        <begin position="329"/>
        <end position="344"/>
    </location>
</feature>
<keyword evidence="3" id="KW-1185">Reference proteome</keyword>
<feature type="compositionally biased region" description="Polar residues" evidence="1">
    <location>
        <begin position="403"/>
        <end position="431"/>
    </location>
</feature>
<evidence type="ECO:0000256" key="1">
    <source>
        <dbReference type="SAM" id="MobiDB-lite"/>
    </source>
</evidence>
<comment type="caution">
    <text evidence="2">The sequence shown here is derived from an EMBL/GenBank/DDBJ whole genome shotgun (WGS) entry which is preliminary data.</text>
</comment>
<gene>
    <name evidence="2" type="ORF">LSUB1_G001061</name>
</gene>
<proteinExistence type="predicted"/>
<dbReference type="EMBL" id="QGMJ01000080">
    <property type="protein sequence ID" value="TVY42923.1"/>
    <property type="molecule type" value="Genomic_DNA"/>
</dbReference>
<feature type="region of interest" description="Disordered" evidence="1">
    <location>
        <begin position="470"/>
        <end position="539"/>
    </location>
</feature>
<feature type="compositionally biased region" description="Polar residues" evidence="1">
    <location>
        <begin position="166"/>
        <end position="183"/>
    </location>
</feature>
<feature type="compositionally biased region" description="Basic and acidic residues" evidence="1">
    <location>
        <begin position="470"/>
        <end position="479"/>
    </location>
</feature>
<accession>A0A8H8RXX1</accession>
<feature type="region of interest" description="Disordered" evidence="1">
    <location>
        <begin position="82"/>
        <end position="447"/>
    </location>
</feature>
<evidence type="ECO:0000313" key="2">
    <source>
        <dbReference type="EMBL" id="TVY42923.1"/>
    </source>
</evidence>
<protein>
    <submittedName>
        <fullName evidence="2">Uncharacterized protein</fullName>
    </submittedName>
</protein>
<sequence length="613" mass="67182">MDEASKLVFELQSKLAELDHKVWLYRRDMASEFTKYAEGLLRDVPRDVSETVSKALARSMKEYKSLNLDAAGAVESCTAGTSSLEIRAEGERPSQPTRPSLSTREEVVDESPGGPHDREKALQGLFTPSYLPLLDGTHHRSERKSSSDSQISQQLENKDKEMAMDNRQNVAGTGIRSLTTSPELQRPPAPKRRNTDEVSIASDWSSDGTRRSALRRASTSSNKQLTSPRRVRFEVEGEEVLPTASPLPSQLILSTDIPEHSQSPSDDSDEEVGSEQIEDVDKPSPKRISSSQALRALSRNPIADDGTQWTTVTAPPDGSASVAVLGLKSQDSSSENLPRANGSSGLRMGHGYGLEEYSSRGEESSQQTSESASQGRAKRENYDSETSSDDDMLDMPPLKSMKGQKSTQSPTYTTKLENIQLPTASSKTSDFPRTGKENFGKSTKIGGGAMRFTEEDDEQLFHFDENTDHLVHRIPPKEQDEPETSSSALSVDEKSIAEPTNLSQYSQSPARPIVKPGRTPTRSNDVSGTFNGHPFSTPIVNPEVHAQAASLGDVNSFVGSIHGRSGVDEGDMYSFRQSGGIGSYSGTPKSMTERLYMDELKEADETREKERRK</sequence>
<dbReference type="Proteomes" id="UP000462212">
    <property type="component" value="Unassembled WGS sequence"/>
</dbReference>
<feature type="compositionally biased region" description="Polar residues" evidence="1">
    <location>
        <begin position="520"/>
        <end position="530"/>
    </location>
</feature>